<keyword evidence="1" id="KW-0472">Membrane</keyword>
<evidence type="ECO:0000313" key="2">
    <source>
        <dbReference type="EMBL" id="TFC77832.1"/>
    </source>
</evidence>
<name>A0A4R8XKX5_9MICO</name>
<sequence length="93" mass="9189">MPILVVIGGVVAVISGLIADANDVESNPGLIVGVVIMASGVVVPLLIAAALGGESPHRGESVVGILLAAGLLGTGVSAVVDIPWVTPWWTSRG</sequence>
<protein>
    <submittedName>
        <fullName evidence="2">Uncharacterized protein</fullName>
    </submittedName>
</protein>
<evidence type="ECO:0000256" key="1">
    <source>
        <dbReference type="SAM" id="Phobius"/>
    </source>
</evidence>
<reference evidence="2 3" key="1">
    <citation type="submission" date="2019-03" db="EMBL/GenBank/DDBJ databases">
        <title>Genomics of glacier-inhabiting Cryobacterium strains.</title>
        <authorList>
            <person name="Liu Q."/>
            <person name="Xin Y.-H."/>
        </authorList>
    </citation>
    <scope>NUCLEOTIDE SEQUENCE [LARGE SCALE GENOMIC DNA]</scope>
    <source>
        <strain evidence="2 3">TMT2-48-2</strain>
    </source>
</reference>
<organism evidence="2 3">
    <name type="scientific">Cryobacterium cheniae</name>
    <dbReference type="NCBI Taxonomy" id="1259262"/>
    <lineage>
        <taxon>Bacteria</taxon>
        <taxon>Bacillati</taxon>
        <taxon>Actinomycetota</taxon>
        <taxon>Actinomycetes</taxon>
        <taxon>Micrococcales</taxon>
        <taxon>Microbacteriaceae</taxon>
        <taxon>Cryobacterium</taxon>
    </lineage>
</organism>
<feature type="transmembrane region" description="Helical" evidence="1">
    <location>
        <begin position="63"/>
        <end position="85"/>
    </location>
</feature>
<feature type="transmembrane region" description="Helical" evidence="1">
    <location>
        <begin position="29"/>
        <end position="51"/>
    </location>
</feature>
<dbReference type="Proteomes" id="UP000298433">
    <property type="component" value="Unassembled WGS sequence"/>
</dbReference>
<comment type="caution">
    <text evidence="2">The sequence shown here is derived from an EMBL/GenBank/DDBJ whole genome shotgun (WGS) entry which is preliminary data.</text>
</comment>
<proteinExistence type="predicted"/>
<keyword evidence="3" id="KW-1185">Reference proteome</keyword>
<accession>A0A4R8XKX5</accession>
<gene>
    <name evidence="2" type="ORF">E3T23_12990</name>
</gene>
<dbReference type="RefSeq" id="WP_134370853.1">
    <property type="nucleotide sequence ID" value="NZ_SOGN01000053.1"/>
</dbReference>
<dbReference type="EMBL" id="SOGN01000053">
    <property type="protein sequence ID" value="TFC77832.1"/>
    <property type="molecule type" value="Genomic_DNA"/>
</dbReference>
<evidence type="ECO:0000313" key="3">
    <source>
        <dbReference type="Proteomes" id="UP000298433"/>
    </source>
</evidence>
<dbReference type="AlphaFoldDB" id="A0A4R8XKX5"/>
<keyword evidence="1" id="KW-0812">Transmembrane</keyword>
<keyword evidence="1" id="KW-1133">Transmembrane helix</keyword>